<name>A0A4V1BZG7_9BURK</name>
<evidence type="ECO:0000259" key="2">
    <source>
        <dbReference type="Pfam" id="PF14028"/>
    </source>
</evidence>
<dbReference type="AlphaFoldDB" id="A0A4V1BZG7"/>
<evidence type="ECO:0000259" key="1">
    <source>
        <dbReference type="Pfam" id="PF04738"/>
    </source>
</evidence>
<dbReference type="Pfam" id="PF14028">
    <property type="entry name" value="Lant_dehydr_C"/>
    <property type="match status" value="1"/>
</dbReference>
<dbReference type="InterPro" id="IPR006827">
    <property type="entry name" value="Lant_deHydtase_N"/>
</dbReference>
<protein>
    <recommendedName>
        <fullName evidence="5">Lantibiotic dehydratase</fullName>
    </recommendedName>
</protein>
<keyword evidence="3" id="KW-0614">Plasmid</keyword>
<geneLocation type="plasmid" evidence="3">
    <name>unnamed1</name>
</geneLocation>
<dbReference type="NCBIfam" id="TIGR03891">
    <property type="entry name" value="thiopep_ocin"/>
    <property type="match status" value="1"/>
</dbReference>
<evidence type="ECO:0000313" key="3">
    <source>
        <dbReference type="EMBL" id="QBY55262.1"/>
    </source>
</evidence>
<dbReference type="InterPro" id="IPR023809">
    <property type="entry name" value="Thiopep_bacteriocin_synth_dom"/>
</dbReference>
<dbReference type="KEGG" id="cox:E0W60_29620"/>
<feature type="domain" description="Lantibiotic dehydratase N-terminal" evidence="1">
    <location>
        <begin position="53"/>
        <end position="704"/>
    </location>
</feature>
<dbReference type="OrthoDB" id="1273722at2"/>
<dbReference type="EMBL" id="CP038636">
    <property type="protein sequence ID" value="QBY55262.1"/>
    <property type="molecule type" value="Genomic_DNA"/>
</dbReference>
<evidence type="ECO:0000313" key="4">
    <source>
        <dbReference type="Proteomes" id="UP000295294"/>
    </source>
</evidence>
<reference evidence="3 4" key="1">
    <citation type="submission" date="2019-03" db="EMBL/GenBank/DDBJ databases">
        <title>Efficiently degradation of phenoxyalkanoic acid herbicides by Cupriavidus oxalaticus strain X32.</title>
        <authorList>
            <person name="Sheng X."/>
        </authorList>
    </citation>
    <scope>NUCLEOTIDE SEQUENCE [LARGE SCALE GENOMIC DNA]</scope>
    <source>
        <strain evidence="3 4">X32</strain>
        <plasmid evidence="3 4">unnamed1</plasmid>
    </source>
</reference>
<accession>A0A4V1BZG7</accession>
<dbReference type="Pfam" id="PF04738">
    <property type="entry name" value="Lant_dehydr_N"/>
    <property type="match status" value="1"/>
</dbReference>
<feature type="domain" description="Thiopeptide-type bacteriocin biosynthesis" evidence="2">
    <location>
        <begin position="773"/>
        <end position="1037"/>
    </location>
</feature>
<proteinExistence type="predicted"/>
<sequence>MAMALIKDELADTGFFLMRTPALPWEVLLNWCADLARPAGAALLRARLREIVERPQVREAIELASPGFSRRMAPWLNGCENKDALAIERVAVRYLQRLASRATPFGLFAGWASGPIGDVTRLTVAPRADHRRHIRLDAGYLQEVSRSLAKDACVRRHLHYRAEQTLYQAGDRLRYHEMRLCTPQPTYHLVEVKDSHYLRWVLAAAAGEDGATLSAIAEQLTVPLPDLEEADGLAFLEELIDVGLLRPVLPPFATGPEPGRATVAWLRNVATSHSPPSVLSTIFAATDQIACPGEYPEPESTALLQALAESDCAGHKFYVDLEKPAASLSLSQHMANEIARGAELLCKLAAQREPDVLDEFARRFEIRFGQREVPLLQALDEEDGIGFEANSYIGASPSSLLDGLPSTREPTKRVWHGGDQRLLQRLAQALMHQSAQVELDHVDIEALVEDTPWTAPHGSTAIVSIAAADAPAMARGDYQIYLQKVIGGSSATLLGRFCHASPELTALVRGALRQEEASDPDAIHAEIAYLPPGKAANVVCRPILRAYEISLCASSGAPPSQQIAVSDLLVSLCEGKVVLRSAAMERRVVPHLGCAHAHQRGGPILYRFLASLAAGGHAAESRFSWGTLSSAPFLPRLVSGRFVLSLARWQLSGKELAAIHLLSEHDRMTAIEALREKHRLPRFVWLPENDKTLLVDFDNALSVDSFLATARRRISVAVTEVFPLPDQLLANGEEGSFHHELVVPLVRARRVRETLRPARAMPSGQDSRPGEDWLYFRLYAGPSTLDRLLTECVGPLAAALRAEGVIDTWFFIRYADPDWHLRWRMHGDASILWRHVVPRVFSALAPWRNSLYKHAVDTYAPEMERYGGFQAMELAHAIFESDSVAAISIIARYRADNEARWRAALLGMHTLLDDFCLGMDERRRVMTTCRSLLLKGRAHQETLVALAAKYREVKSVVGSLLSTQTHDCGEADLAIRTRSASIAPTINKLVALDADGLLGCSRVALVQSYLHMWANRIFRDCANSYELALYDLLARHYAGEMARRVSSNCHAGDN</sequence>
<evidence type="ECO:0008006" key="5">
    <source>
        <dbReference type="Google" id="ProtNLM"/>
    </source>
</evidence>
<gene>
    <name evidence="3" type="ORF">E0W60_29620</name>
</gene>
<organism evidence="3 4">
    <name type="scientific">Cupriavidus oxalaticus</name>
    <dbReference type="NCBI Taxonomy" id="96344"/>
    <lineage>
        <taxon>Bacteria</taxon>
        <taxon>Pseudomonadati</taxon>
        <taxon>Pseudomonadota</taxon>
        <taxon>Betaproteobacteria</taxon>
        <taxon>Burkholderiales</taxon>
        <taxon>Burkholderiaceae</taxon>
        <taxon>Cupriavidus</taxon>
    </lineage>
</organism>
<dbReference type="Proteomes" id="UP000295294">
    <property type="component" value="Plasmid unnamed1"/>
</dbReference>